<sequence length="1126" mass="119671">MGDTAPPQAPTGGLGGAPGAGLLGGGSVTPRVHSAIVERLRARIAVCRQHHLSCEGRYERGRAESSDRERESTLQLLSLVQHGQGARKAGKHAKATASTAPATAAPPAPAAPPPAPPTAAPAAPAPPPDYRHHQQHLRSSGSSGGSGGIDGEQQPQPPASAPGDQRNSALIALQGSLKRKQIVNLSPANSKRPNGFVDNSFLDIKRIRVSENLAAGPGGLPVNNGQSQMMSGTLPMSQAPLRKTATLPPPPTHSPGNGLFNMGLKEVKKEPGETLSCSKHGDGQVTQENIFSNRYGDDPGEQLMDPELQELFNELTNISVPPMSDLELENMINATIKQDDPFNIDLGQQSQRSTPRPSLPLEKTVIKSEYSPGLTQGPSGSPQLRPSSAGPPFSMASSGLSASSPIPSVPQSQAQPPPASGAARALPSWQEVSHAQQLKQIAANRQQHVRMHQQQQQHQPASWPALASSAGPSPGPFGQEKIPSPSFGQQPFSPQSTTMPGVAGGGNPSKVMANYLYKASPSAQGGPLDVLLQPKPQDLSRSFLSNPHPAMEPRHGSTKPLFHFNSDQANQQMPSVLPSQSKPSLLHYTQQQPQQSSVTVQPPQQPPQQPQPQPPPQQQPPPPQQPQPQPPAPQPAAQPTQPLSNQPLLRAPLPLQQKILLQKMQNQPITGLGYQVSPQHRQDQHSVVGQNAGPSPSPNPCSNPNTGSGYMNSQQSLLNQQLMGKKQTLQRQIMEQKQQLLLQQQMLADAEKIAPQDQINRHLTRPPPDYKDQRRNVGNMQPAAQYSGGSSTANLNSNQALANPVSTHTILTPNSSLMSPPHGTRMPSLPTGVQNVGMYGNLPCGQPSTYSVTPGMSQLTQPRNPNQLIANQSSPLMPRPPTLGPSNNNNNNVATFGAGSVGSSQPLRPNLTHSMASMPAQRTSNVMITSNTAAPNWASQEATAKQQEALKSAGVRFPTGTTTAYAPNQSLQQAVGSQQFSQRAVAPSNQLTPAVQMRPMNQMSQTLNGQNMGPLRSLNLRPNQLSTQILPTMNQAGTGLSQPRTVSQPPSLAAGGFPSPNQSSRAFQGTDHGSDLAFDFLNQQTDNMGPALNSDADFIDSLLKTEPGNDDWMKDINLDEILGNNS</sequence>
<dbReference type="Pfam" id="PF09596">
    <property type="entry name" value="MamL-1"/>
    <property type="match status" value="1"/>
</dbReference>
<feature type="region of interest" description="Disordered" evidence="9">
    <location>
        <begin position="342"/>
        <end position="647"/>
    </location>
</feature>
<evidence type="ECO:0000256" key="3">
    <source>
        <dbReference type="ARBA" id="ARBA00022976"/>
    </source>
</evidence>
<protein>
    <submittedName>
        <fullName evidence="12">Mastermind-like protein 2</fullName>
    </submittedName>
</protein>
<feature type="compositionally biased region" description="Polar residues" evidence="9">
    <location>
        <begin position="430"/>
        <end position="445"/>
    </location>
</feature>
<dbReference type="PANTHER" id="PTHR15692:SF9">
    <property type="entry name" value="MASTERMIND-LIKE PROTEIN 2"/>
    <property type="match status" value="1"/>
</dbReference>
<organism evidence="11 12">
    <name type="scientific">Odocoileus virginianus</name>
    <name type="common">White-tailed deer</name>
    <dbReference type="NCBI Taxonomy" id="9874"/>
    <lineage>
        <taxon>Eukaryota</taxon>
        <taxon>Metazoa</taxon>
        <taxon>Chordata</taxon>
        <taxon>Craniata</taxon>
        <taxon>Vertebrata</taxon>
        <taxon>Euteleostomi</taxon>
        <taxon>Mammalia</taxon>
        <taxon>Eutheria</taxon>
        <taxon>Laurasiatheria</taxon>
        <taxon>Artiodactyla</taxon>
        <taxon>Ruminantia</taxon>
        <taxon>Pecora</taxon>
        <taxon>Cervidae</taxon>
        <taxon>Odocoileinae</taxon>
        <taxon>Odocoileus</taxon>
    </lineage>
</organism>
<evidence type="ECO:0000256" key="4">
    <source>
        <dbReference type="ARBA" id="ARBA00023015"/>
    </source>
</evidence>
<accession>A0ABM4IPL4</accession>
<evidence type="ECO:0000256" key="8">
    <source>
        <dbReference type="SAM" id="Coils"/>
    </source>
</evidence>
<keyword evidence="4" id="KW-0805">Transcription regulation</keyword>
<feature type="compositionally biased region" description="Pro residues" evidence="9">
    <location>
        <begin position="603"/>
        <end position="636"/>
    </location>
</feature>
<dbReference type="InterPro" id="IPR046369">
    <property type="entry name" value="MAML1-3"/>
</dbReference>
<reference evidence="11" key="1">
    <citation type="journal article" date="2022" name="J. Hered.">
        <title>A De Novo Chromosome-Level Genome Assembly of the White-Tailed Deer, Odocoileus Virginianus.</title>
        <authorList>
            <person name="London E.W."/>
            <person name="Roca A.L."/>
            <person name="Novakofski J.E."/>
            <person name="Mateus-Pinilla N.E."/>
        </authorList>
    </citation>
    <scope>NUCLEOTIDE SEQUENCE [LARGE SCALE GENOMIC DNA]</scope>
</reference>
<feature type="compositionally biased region" description="Low complexity" evidence="9">
    <location>
        <begin position="637"/>
        <end position="647"/>
    </location>
</feature>
<evidence type="ECO:0000313" key="12">
    <source>
        <dbReference type="RefSeq" id="XP_070329760.1"/>
    </source>
</evidence>
<feature type="region of interest" description="Disordered" evidence="9">
    <location>
        <begin position="753"/>
        <end position="793"/>
    </location>
</feature>
<feature type="coiled-coil region" evidence="8">
    <location>
        <begin position="719"/>
        <end position="746"/>
    </location>
</feature>
<dbReference type="Gene3D" id="6.10.250.970">
    <property type="match status" value="1"/>
</dbReference>
<feature type="region of interest" description="Disordered" evidence="9">
    <location>
        <begin position="81"/>
        <end position="165"/>
    </location>
</feature>
<feature type="region of interest" description="Disordered" evidence="9">
    <location>
        <begin position="1039"/>
        <end position="1071"/>
    </location>
</feature>
<comment type="similarity">
    <text evidence="2">Belongs to the mastermind family.</text>
</comment>
<evidence type="ECO:0000256" key="6">
    <source>
        <dbReference type="ARBA" id="ARBA00023163"/>
    </source>
</evidence>
<evidence type="ECO:0000256" key="2">
    <source>
        <dbReference type="ARBA" id="ARBA00008081"/>
    </source>
</evidence>
<proteinExistence type="inferred from homology"/>
<feature type="compositionally biased region" description="Low complexity" evidence="9">
    <location>
        <begin position="483"/>
        <end position="496"/>
    </location>
</feature>
<feature type="compositionally biased region" description="Polar residues" evidence="9">
    <location>
        <begin position="776"/>
        <end position="793"/>
    </location>
</feature>
<dbReference type="InterPro" id="IPR019082">
    <property type="entry name" value="Mastermind-like_N"/>
</dbReference>
<keyword evidence="6" id="KW-0804">Transcription</keyword>
<evidence type="ECO:0000256" key="7">
    <source>
        <dbReference type="ARBA" id="ARBA00023242"/>
    </source>
</evidence>
<evidence type="ECO:0000313" key="11">
    <source>
        <dbReference type="Proteomes" id="UP001652640"/>
    </source>
</evidence>
<evidence type="ECO:0000256" key="1">
    <source>
        <dbReference type="ARBA" id="ARBA00004324"/>
    </source>
</evidence>
<evidence type="ECO:0000256" key="9">
    <source>
        <dbReference type="SAM" id="MobiDB-lite"/>
    </source>
</evidence>
<feature type="region of interest" description="Disordered" evidence="9">
    <location>
        <begin position="672"/>
        <end position="712"/>
    </location>
</feature>
<name>A0ABM4IPL4_ODOVR</name>
<dbReference type="GeneID" id="110136302"/>
<evidence type="ECO:0000256" key="5">
    <source>
        <dbReference type="ARBA" id="ARBA00023159"/>
    </source>
</evidence>
<gene>
    <name evidence="12" type="primary">MAML2</name>
</gene>
<feature type="compositionally biased region" description="Low complexity" evidence="9">
    <location>
        <begin position="394"/>
        <end position="425"/>
    </location>
</feature>
<comment type="subcellular location">
    <subcellularLocation>
        <location evidence="1">Nucleus speckle</location>
    </subcellularLocation>
</comment>
<reference evidence="12" key="2">
    <citation type="submission" date="2025-08" db="UniProtKB">
        <authorList>
            <consortium name="RefSeq"/>
        </authorList>
    </citation>
    <scope>IDENTIFICATION</scope>
    <source>
        <tissue evidence="12">Tongue muscle</tissue>
    </source>
</reference>
<feature type="compositionally biased region" description="Polar residues" evidence="9">
    <location>
        <begin position="373"/>
        <end position="386"/>
    </location>
</feature>
<feature type="compositionally biased region" description="Polar residues" evidence="9">
    <location>
        <begin position="565"/>
        <end position="589"/>
    </location>
</feature>
<dbReference type="PANTHER" id="PTHR15692">
    <property type="entry name" value="MASTERMIND-LIKE"/>
    <property type="match status" value="1"/>
</dbReference>
<feature type="compositionally biased region" description="Polar residues" evidence="9">
    <location>
        <begin position="1039"/>
        <end position="1050"/>
    </location>
</feature>
<feature type="compositionally biased region" description="Gly residues" evidence="9">
    <location>
        <begin position="12"/>
        <end position="22"/>
    </location>
</feature>
<feature type="domain" description="Neurogenic mastermind-like N-terminal" evidence="10">
    <location>
        <begin position="30"/>
        <end position="90"/>
    </location>
</feature>
<feature type="compositionally biased region" description="Pro residues" evidence="9">
    <location>
        <begin position="104"/>
        <end position="128"/>
    </location>
</feature>
<feature type="region of interest" description="Disordered" evidence="9">
    <location>
        <begin position="1"/>
        <end position="22"/>
    </location>
</feature>
<evidence type="ECO:0000259" key="10">
    <source>
        <dbReference type="SMART" id="SM01275"/>
    </source>
</evidence>
<feature type="compositionally biased region" description="Low complexity" evidence="9">
    <location>
        <begin position="590"/>
        <end position="602"/>
    </location>
</feature>
<keyword evidence="3" id="KW-0914">Notch signaling pathway</keyword>
<dbReference type="Proteomes" id="UP001652640">
    <property type="component" value="Chromosome 10"/>
</dbReference>
<dbReference type="RefSeq" id="XP_070329760.1">
    <property type="nucleotide sequence ID" value="XM_070473659.1"/>
</dbReference>
<feature type="compositionally biased region" description="Polar residues" evidence="9">
    <location>
        <begin position="346"/>
        <end position="356"/>
    </location>
</feature>
<dbReference type="InterPro" id="IPR046370">
    <property type="entry name" value="MAML_N_sf"/>
</dbReference>
<keyword evidence="8" id="KW-0175">Coiled coil</keyword>
<keyword evidence="5" id="KW-0010">Activator</keyword>
<dbReference type="SMART" id="SM01275">
    <property type="entry name" value="MamL-1"/>
    <property type="match status" value="1"/>
</dbReference>
<keyword evidence="7" id="KW-0539">Nucleus</keyword>
<keyword evidence="11" id="KW-1185">Reference proteome</keyword>